<evidence type="ECO:0000313" key="10">
    <source>
        <dbReference type="EMBL" id="PAV31452.1"/>
    </source>
</evidence>
<evidence type="ECO:0000256" key="1">
    <source>
        <dbReference type="ARBA" id="ARBA00004651"/>
    </source>
</evidence>
<evidence type="ECO:0000259" key="9">
    <source>
        <dbReference type="Pfam" id="PF00892"/>
    </source>
</evidence>
<dbReference type="GO" id="GO:0005886">
    <property type="term" value="C:plasma membrane"/>
    <property type="evidence" value="ECO:0007669"/>
    <property type="project" value="UniProtKB-SubCell"/>
</dbReference>
<dbReference type="PANTHER" id="PTHR22911">
    <property type="entry name" value="ACYL-MALONYL CONDENSING ENZYME-RELATED"/>
    <property type="match status" value="1"/>
</dbReference>
<evidence type="ECO:0000256" key="3">
    <source>
        <dbReference type="ARBA" id="ARBA00022448"/>
    </source>
</evidence>
<feature type="transmembrane region" description="Helical" evidence="8">
    <location>
        <begin position="211"/>
        <end position="233"/>
    </location>
</feature>
<feature type="domain" description="EamA" evidence="9">
    <location>
        <begin position="8"/>
        <end position="148"/>
    </location>
</feature>
<dbReference type="AlphaFoldDB" id="A0A2A2IIU3"/>
<organism evidence="10 11">
    <name type="scientific">Virgibacillus profundi</name>
    <dbReference type="NCBI Taxonomy" id="2024555"/>
    <lineage>
        <taxon>Bacteria</taxon>
        <taxon>Bacillati</taxon>
        <taxon>Bacillota</taxon>
        <taxon>Bacilli</taxon>
        <taxon>Bacillales</taxon>
        <taxon>Bacillaceae</taxon>
        <taxon>Virgibacillus</taxon>
    </lineage>
</organism>
<dbReference type="InterPro" id="IPR004626">
    <property type="entry name" value="RarD"/>
</dbReference>
<dbReference type="Pfam" id="PF00892">
    <property type="entry name" value="EamA"/>
    <property type="match status" value="1"/>
</dbReference>
<keyword evidence="11" id="KW-1185">Reference proteome</keyword>
<feature type="transmembrane region" description="Helical" evidence="8">
    <location>
        <begin position="270"/>
        <end position="291"/>
    </location>
</feature>
<keyword evidence="5 8" id="KW-0812">Transmembrane</keyword>
<gene>
    <name evidence="10" type="primary">rarD</name>
    <name evidence="10" type="ORF">CIL05_02010</name>
</gene>
<dbReference type="PANTHER" id="PTHR22911:SF137">
    <property type="entry name" value="SOLUTE CARRIER FAMILY 35 MEMBER G2-RELATED"/>
    <property type="match status" value="1"/>
</dbReference>
<dbReference type="RefSeq" id="WP_095653821.1">
    <property type="nucleotide sequence ID" value="NZ_NPOA01000001.1"/>
</dbReference>
<feature type="transmembrane region" description="Helical" evidence="8">
    <location>
        <begin position="132"/>
        <end position="148"/>
    </location>
</feature>
<accession>A0A2A2IIU3</accession>
<evidence type="ECO:0000313" key="11">
    <source>
        <dbReference type="Proteomes" id="UP000218887"/>
    </source>
</evidence>
<feature type="transmembrane region" description="Helical" evidence="8">
    <location>
        <begin position="240"/>
        <end position="264"/>
    </location>
</feature>
<keyword evidence="7 8" id="KW-0472">Membrane</keyword>
<comment type="subcellular location">
    <subcellularLocation>
        <location evidence="1">Cell membrane</location>
        <topology evidence="1">Multi-pass membrane protein</topology>
    </subcellularLocation>
</comment>
<evidence type="ECO:0000256" key="5">
    <source>
        <dbReference type="ARBA" id="ARBA00022692"/>
    </source>
</evidence>
<dbReference type="EMBL" id="NPOA01000001">
    <property type="protein sequence ID" value="PAV31452.1"/>
    <property type="molecule type" value="Genomic_DNA"/>
</dbReference>
<feature type="transmembrane region" description="Helical" evidence="8">
    <location>
        <begin position="154"/>
        <end position="171"/>
    </location>
</feature>
<comment type="similarity">
    <text evidence="2">Belongs to the EamA transporter family.</text>
</comment>
<evidence type="ECO:0000256" key="8">
    <source>
        <dbReference type="SAM" id="Phobius"/>
    </source>
</evidence>
<dbReference type="InterPro" id="IPR000620">
    <property type="entry name" value="EamA_dom"/>
</dbReference>
<feature type="transmembrane region" description="Helical" evidence="8">
    <location>
        <begin position="77"/>
        <end position="98"/>
    </location>
</feature>
<dbReference type="InterPro" id="IPR037185">
    <property type="entry name" value="EmrE-like"/>
</dbReference>
<evidence type="ECO:0000256" key="6">
    <source>
        <dbReference type="ARBA" id="ARBA00022989"/>
    </source>
</evidence>
<keyword evidence="4" id="KW-1003">Cell membrane</keyword>
<proteinExistence type="inferred from homology"/>
<feature type="transmembrane region" description="Helical" evidence="8">
    <location>
        <begin position="9"/>
        <end position="27"/>
    </location>
</feature>
<comment type="caution">
    <text evidence="10">The sequence shown here is derived from an EMBL/GenBank/DDBJ whole genome shotgun (WGS) entry which is preliminary data.</text>
</comment>
<feature type="transmembrane region" description="Helical" evidence="8">
    <location>
        <begin position="104"/>
        <end position="125"/>
    </location>
</feature>
<reference evidence="10 11" key="1">
    <citation type="submission" date="2017-08" db="EMBL/GenBank/DDBJ databases">
        <title>Virgibacillus indicus sp. nov. and Virgibacillus profoundi sp. nov, two moderately halophilic bacteria isolated from marine sediment by using the Microfluidic Streak Plate.</title>
        <authorList>
            <person name="Xu B."/>
            <person name="Hu B."/>
            <person name="Wang J."/>
            <person name="Zhu Y."/>
            <person name="Huang L."/>
            <person name="Du W."/>
            <person name="Huang Y."/>
        </authorList>
    </citation>
    <scope>NUCLEOTIDE SEQUENCE [LARGE SCALE GENOMIC DNA]</scope>
    <source>
        <strain evidence="10 11">IO3-P3-H5</strain>
    </source>
</reference>
<name>A0A2A2IIU3_9BACI</name>
<dbReference type="OrthoDB" id="369870at2"/>
<evidence type="ECO:0000256" key="2">
    <source>
        <dbReference type="ARBA" id="ARBA00007362"/>
    </source>
</evidence>
<evidence type="ECO:0000256" key="7">
    <source>
        <dbReference type="ARBA" id="ARBA00023136"/>
    </source>
</evidence>
<dbReference type="SUPFAM" id="SSF103481">
    <property type="entry name" value="Multidrug resistance efflux transporter EmrE"/>
    <property type="match status" value="2"/>
</dbReference>
<keyword evidence="3" id="KW-0813">Transport</keyword>
<sequence length="303" mass="34166">MDKNQEKLGILYTATAYILWGFLPIYWKLVDRVPAGEILAHRIVWSFIFMLLIVSILRKWSPFIQECKVILKDRNKLIGISAASILISINWLTFIWAVNSDHVIQASLGYYINPLVSILLGIIVLKEKLTRRQVISFILAAAGVFYLTFSFGVFPWISILLALSFGFYGLLKKMVDISAMFGLTIETMIVTPIAAIYLFTLPESVFTFDTAMSSTNLLLIGAGVVTAVPLLLFASGAKQIPLAMVGFLQYFAPTLMLILGVFLYNETFTMAHFIAFAFIWTALIIYMGSAYKRPMRPRKKQEI</sequence>
<protein>
    <submittedName>
        <fullName evidence="10">Protein RarD</fullName>
    </submittedName>
</protein>
<feature type="transmembrane region" description="Helical" evidence="8">
    <location>
        <begin position="39"/>
        <end position="57"/>
    </location>
</feature>
<feature type="transmembrane region" description="Helical" evidence="8">
    <location>
        <begin position="178"/>
        <end position="199"/>
    </location>
</feature>
<keyword evidence="6 8" id="KW-1133">Transmembrane helix</keyword>
<dbReference type="Proteomes" id="UP000218887">
    <property type="component" value="Unassembled WGS sequence"/>
</dbReference>
<evidence type="ECO:0000256" key="4">
    <source>
        <dbReference type="ARBA" id="ARBA00022475"/>
    </source>
</evidence>
<dbReference type="NCBIfam" id="TIGR00688">
    <property type="entry name" value="rarD"/>
    <property type="match status" value="1"/>
</dbReference>